<dbReference type="GO" id="GO:0000055">
    <property type="term" value="P:ribosomal large subunit export from nucleus"/>
    <property type="evidence" value="ECO:0007669"/>
    <property type="project" value="TreeGrafter"/>
</dbReference>
<sequence length="148" mass="16736">MAPAFDRSAISQMVNFNNQMVNFNNRLVEETSNPSLFASLGSPWEFNFRDLGRWLQITSMNGQYDLQPLSPVEYLDTIYTGRFQIQADQATSFNICRQFLNAPSMSRNHQDMVELPSKLVIGHSRLGKPSHGSWTPPIVASIKLNLSV</sequence>
<keyword evidence="1" id="KW-0547">Nucleotide-binding</keyword>
<dbReference type="Pfam" id="PF17867">
    <property type="entry name" value="AAA_lid_7"/>
    <property type="match status" value="1"/>
</dbReference>
<dbReference type="GO" id="GO:0005524">
    <property type="term" value="F:ATP binding"/>
    <property type="evidence" value="ECO:0007669"/>
    <property type="project" value="UniProtKB-KW"/>
</dbReference>
<name>A0A2N5TMV5_9BASI</name>
<dbReference type="PANTHER" id="PTHR48103:SF2">
    <property type="entry name" value="MIDASIN"/>
    <property type="match status" value="1"/>
</dbReference>
<dbReference type="Proteomes" id="UP000235392">
    <property type="component" value="Unassembled WGS sequence"/>
</dbReference>
<feature type="domain" description="Midasin AAA lid" evidence="3">
    <location>
        <begin position="17"/>
        <end position="101"/>
    </location>
</feature>
<evidence type="ECO:0000313" key="4">
    <source>
        <dbReference type="EMBL" id="PLW26748.1"/>
    </source>
</evidence>
<dbReference type="PANTHER" id="PTHR48103">
    <property type="entry name" value="MIDASIN-RELATED"/>
    <property type="match status" value="1"/>
</dbReference>
<gene>
    <name evidence="4" type="ORF">PCASD_23291</name>
</gene>
<accession>A0A2N5TMV5</accession>
<evidence type="ECO:0000256" key="2">
    <source>
        <dbReference type="ARBA" id="ARBA00022840"/>
    </source>
</evidence>
<dbReference type="GO" id="GO:0030687">
    <property type="term" value="C:preribosome, large subunit precursor"/>
    <property type="evidence" value="ECO:0007669"/>
    <property type="project" value="TreeGrafter"/>
</dbReference>
<keyword evidence="2" id="KW-0067">ATP-binding</keyword>
<protein>
    <recommendedName>
        <fullName evidence="3">Midasin AAA lid domain-containing protein</fullName>
    </recommendedName>
</protein>
<organism evidence="4 5">
    <name type="scientific">Puccinia coronata f. sp. avenae</name>
    <dbReference type="NCBI Taxonomy" id="200324"/>
    <lineage>
        <taxon>Eukaryota</taxon>
        <taxon>Fungi</taxon>
        <taxon>Dikarya</taxon>
        <taxon>Basidiomycota</taxon>
        <taxon>Pucciniomycotina</taxon>
        <taxon>Pucciniomycetes</taxon>
        <taxon>Pucciniales</taxon>
        <taxon>Pucciniaceae</taxon>
        <taxon>Puccinia</taxon>
    </lineage>
</organism>
<proteinExistence type="predicted"/>
<dbReference type="EMBL" id="PGCI01000445">
    <property type="protein sequence ID" value="PLW26748.1"/>
    <property type="molecule type" value="Genomic_DNA"/>
</dbReference>
<dbReference type="InterPro" id="IPR040848">
    <property type="entry name" value="AAA_lid_7"/>
</dbReference>
<evidence type="ECO:0000256" key="1">
    <source>
        <dbReference type="ARBA" id="ARBA00022741"/>
    </source>
</evidence>
<evidence type="ECO:0000313" key="5">
    <source>
        <dbReference type="Proteomes" id="UP000235392"/>
    </source>
</evidence>
<dbReference type="GO" id="GO:0000027">
    <property type="term" value="P:ribosomal large subunit assembly"/>
    <property type="evidence" value="ECO:0007669"/>
    <property type="project" value="TreeGrafter"/>
</dbReference>
<evidence type="ECO:0000259" key="3">
    <source>
        <dbReference type="Pfam" id="PF17867"/>
    </source>
</evidence>
<reference evidence="4 5" key="1">
    <citation type="submission" date="2017-11" db="EMBL/GenBank/DDBJ databases">
        <title>De novo assembly and phasing of dikaryotic genomes from two isolates of Puccinia coronata f. sp. avenae, the causal agent of oat crown rust.</title>
        <authorList>
            <person name="Miller M.E."/>
            <person name="Zhang Y."/>
            <person name="Omidvar V."/>
            <person name="Sperschneider J."/>
            <person name="Schwessinger B."/>
            <person name="Raley C."/>
            <person name="Palmer J.M."/>
            <person name="Garnica D."/>
            <person name="Upadhyaya N."/>
            <person name="Rathjen J."/>
            <person name="Taylor J.M."/>
            <person name="Park R.F."/>
            <person name="Dodds P.N."/>
            <person name="Hirsch C.D."/>
            <person name="Kianian S.F."/>
            <person name="Figueroa M."/>
        </authorList>
    </citation>
    <scope>NUCLEOTIDE SEQUENCE [LARGE SCALE GENOMIC DNA]</scope>
    <source>
        <strain evidence="4">12SD80</strain>
    </source>
</reference>
<comment type="caution">
    <text evidence="4">The sequence shown here is derived from an EMBL/GenBank/DDBJ whole genome shotgun (WGS) entry which is preliminary data.</text>
</comment>
<dbReference type="AlphaFoldDB" id="A0A2N5TMV5"/>
<dbReference type="GO" id="GO:0005634">
    <property type="term" value="C:nucleus"/>
    <property type="evidence" value="ECO:0007669"/>
    <property type="project" value="TreeGrafter"/>
</dbReference>